<dbReference type="RefSeq" id="XP_014540789.1">
    <property type="nucleotide sequence ID" value="XM_014685303.1"/>
</dbReference>
<evidence type="ECO:0000313" key="3">
    <source>
        <dbReference type="Proteomes" id="UP000510686"/>
    </source>
</evidence>
<dbReference type="OrthoDB" id="4367324at2759"/>
<organism evidence="2 3">
    <name type="scientific">Metarhizium brunneum</name>
    <dbReference type="NCBI Taxonomy" id="500148"/>
    <lineage>
        <taxon>Eukaryota</taxon>
        <taxon>Fungi</taxon>
        <taxon>Dikarya</taxon>
        <taxon>Ascomycota</taxon>
        <taxon>Pezizomycotina</taxon>
        <taxon>Sordariomycetes</taxon>
        <taxon>Hypocreomycetidae</taxon>
        <taxon>Hypocreales</taxon>
        <taxon>Clavicipitaceae</taxon>
        <taxon>Metarhizium</taxon>
    </lineage>
</organism>
<dbReference type="Proteomes" id="UP000510686">
    <property type="component" value="Chromosome 6"/>
</dbReference>
<feature type="compositionally biased region" description="Acidic residues" evidence="1">
    <location>
        <begin position="337"/>
        <end position="348"/>
    </location>
</feature>
<feature type="region of interest" description="Disordered" evidence="1">
    <location>
        <begin position="208"/>
        <end position="246"/>
    </location>
</feature>
<feature type="compositionally biased region" description="Low complexity" evidence="1">
    <location>
        <begin position="230"/>
        <end position="243"/>
    </location>
</feature>
<feature type="region of interest" description="Disordered" evidence="1">
    <location>
        <begin position="293"/>
        <end position="376"/>
    </location>
</feature>
<dbReference type="AlphaFoldDB" id="A0A7D5V3S3"/>
<feature type="compositionally biased region" description="Acidic residues" evidence="1">
    <location>
        <begin position="355"/>
        <end position="365"/>
    </location>
</feature>
<accession>A0A7D5V3S3</accession>
<protein>
    <submittedName>
        <fullName evidence="2">Uncharacterized protein</fullName>
    </submittedName>
</protein>
<dbReference type="GeneID" id="26246402"/>
<name>A0A7D5V3S3_9HYPO</name>
<dbReference type="EMBL" id="CP058937">
    <property type="protein sequence ID" value="QLI73557.1"/>
    <property type="molecule type" value="Genomic_DNA"/>
</dbReference>
<proteinExistence type="predicted"/>
<gene>
    <name evidence="2" type="ORF">G6M90_00g094240</name>
</gene>
<evidence type="ECO:0000256" key="1">
    <source>
        <dbReference type="SAM" id="MobiDB-lite"/>
    </source>
</evidence>
<reference evidence="2 3" key="1">
    <citation type="submission" date="2020-07" db="EMBL/GenBank/DDBJ databases">
        <title>Telomere length de novo assembly of all 7 chromosomes of the fungus, Metarhizium brunneum, using a novel assembly pipeline.</title>
        <authorList>
            <person name="Saud z."/>
            <person name="Kortsinoglou A."/>
            <person name="Kouvelis V.N."/>
            <person name="Butt T.M."/>
        </authorList>
    </citation>
    <scope>NUCLEOTIDE SEQUENCE [LARGE SCALE GENOMIC DNA]</scope>
    <source>
        <strain evidence="2 3">4556</strain>
    </source>
</reference>
<sequence>MSPYPTVLEALQWPTTTLDAAEAPPGPNTRVLTALEICTWDNWSDFTFDNIMSIFGNHLKKDYLGQREPVAMERDVEVYNEESVDGGLRRFPFPVINSALGSSTEVQENAPYYGYGTRVKANRMKPDWSCTSNLAKKGSGYINLVPGDTKTSAKFNPDMLKSNFEEWKKVVTQLAAYADGHRVRYGFIVTDVSVIVLRFVREGSAPGVGANLAQRSTRNKRPTRDPTPQSSSEAEITSSQSSEDYGRGQDLLTEFKAIPWSTHGRGKLTAKLALFALAMMSLHGDNYIARGYPKMNTWRGGPNGIRHNTSGEFRMKETPGYDMDEPVGEQPKSKEPEGEEFEEEDEEDDKKNDKEDDEDDEEEDQPQISATASIIGDTDHLAPDITRLKVVHNVEFTKRKGVWYYKDCRGKSVPYKEGQFEYDTTLKRYVKSGRRYKYVAQSLPDM</sequence>
<dbReference type="KEGG" id="mbrn:26246402"/>
<keyword evidence="3" id="KW-1185">Reference proteome</keyword>
<evidence type="ECO:0000313" key="2">
    <source>
        <dbReference type="EMBL" id="QLI73557.1"/>
    </source>
</evidence>